<dbReference type="Gene3D" id="3.30.565.10">
    <property type="entry name" value="Histidine kinase-like ATPase, C-terminal domain"/>
    <property type="match status" value="1"/>
</dbReference>
<dbReference type="InterPro" id="IPR005467">
    <property type="entry name" value="His_kinase_dom"/>
</dbReference>
<dbReference type="InterPro" id="IPR003594">
    <property type="entry name" value="HATPase_dom"/>
</dbReference>
<dbReference type="InterPro" id="IPR013767">
    <property type="entry name" value="PAS_fold"/>
</dbReference>
<dbReference type="InterPro" id="IPR003018">
    <property type="entry name" value="GAF"/>
</dbReference>
<dbReference type="CDD" id="cd00156">
    <property type="entry name" value="REC"/>
    <property type="match status" value="1"/>
</dbReference>
<feature type="domain" description="PAS" evidence="10">
    <location>
        <begin position="593"/>
        <end position="655"/>
    </location>
</feature>
<sequence length="931" mass="104101">MLKILAVDDEPAFLELTRAYLERDGDIVVETTPSPRQALDMLAETPYDVIVADYEMPEMNGIALLQEVRRRGLSIPFIIFSGRGREEAIIEALNSGADFYLQKGGSPSARFAELRNFILQAARRRRAEVEAQRAGDLYRSIFEYTGSATIIIEGDMTISLANSECERLTGYSRKDIEGKMPFTAFVAPEDRERMENFHRQRRIDPRSAPRTYEFRLIDREGRRREIRLTVGIIPGTDRSVVSLIDITDRKRFEEELSAAHEEMTAAFEEATASQEALEAQCREMEDYQATLRGIIDFLPDPTFALDRNGRIIIWNRAMQELTGVRMEQIIGSGADAISRVIPGLAPPSLAERILRGEVAETPGREVYITSPRTGKEVCLWAKASPLYDAAGELAGAIESMRDITKSKEMADQIRRRIALEQLVRSISTRFIGLDPSDLDDALQETLELLGSFLGVDRSYILRFSTDLTHAENTNEWCAEGVEPQIDVLFNLPEDVITWGLENVRARQTICIPDLAALPDDEAEIRDFLLDYGISSIILVPIASAAEPLGIIGFETAGRKRRWSDDDITLLEIAGNLFADLFSRVRAQEQLLENEERFRTLIESSHDCYIRVTGTPPVIDYISPSIERLSGYTPEEILGDPDFFERWVHPDDRETLGALLGGLGGCTSRECTLRVRRKDGRYIWIEVSAVPVYGNDGRPVAFHYAIHDIDAWKQAEAALMRANKKLNLMNNIVRHDILNQVTVVLGHLALLREQPLDPAVTGALDRMEVAAEIIKSQIGFTRDYQELGVRAPQWFSVRAAVEEAVKTLRPKGVSVSTDLDDLRIYADPLLNSVFYILFDNSVRHGRTVTAIRITAAPDDGGARITWEDDGIGIPAEEKPRIFDRGFGRNTGLGLFLAKEVLAITGITIQETGVPGKGARFEILVPAGAARFG</sequence>
<dbReference type="Pfam" id="PF08447">
    <property type="entry name" value="PAS_3"/>
    <property type="match status" value="1"/>
</dbReference>
<dbReference type="RefSeq" id="WP_318620736.1">
    <property type="nucleotide sequence ID" value="NZ_CP137642.1"/>
</dbReference>
<keyword evidence="4" id="KW-0808">Transferase</keyword>
<dbReference type="InterPro" id="IPR000700">
    <property type="entry name" value="PAS-assoc_C"/>
</dbReference>
<name>A0AAX4FTW7_9EURY</name>
<dbReference type="Pfam" id="PF00072">
    <property type="entry name" value="Response_reg"/>
    <property type="match status" value="1"/>
</dbReference>
<evidence type="ECO:0000256" key="5">
    <source>
        <dbReference type="ARBA" id="ARBA00022777"/>
    </source>
</evidence>
<evidence type="ECO:0000313" key="13">
    <source>
        <dbReference type="Proteomes" id="UP001305652"/>
    </source>
</evidence>
<dbReference type="GeneID" id="85733061"/>
<feature type="domain" description="PAS" evidence="10">
    <location>
        <begin position="287"/>
        <end position="331"/>
    </location>
</feature>
<dbReference type="InterPro" id="IPR029016">
    <property type="entry name" value="GAF-like_dom_sf"/>
</dbReference>
<dbReference type="PROSITE" id="PS50109">
    <property type="entry name" value="HIS_KIN"/>
    <property type="match status" value="1"/>
</dbReference>
<accession>A0AAX4FTW7</accession>
<dbReference type="PROSITE" id="PS50112">
    <property type="entry name" value="PAS"/>
    <property type="match status" value="3"/>
</dbReference>
<keyword evidence="5" id="KW-0418">Kinase</keyword>
<feature type="domain" description="PAS" evidence="10">
    <location>
        <begin position="134"/>
        <end position="206"/>
    </location>
</feature>
<dbReference type="CDD" id="cd00075">
    <property type="entry name" value="HATPase"/>
    <property type="match status" value="1"/>
</dbReference>
<dbReference type="PROSITE" id="PS50113">
    <property type="entry name" value="PAC"/>
    <property type="match status" value="2"/>
</dbReference>
<evidence type="ECO:0000259" key="10">
    <source>
        <dbReference type="PROSITE" id="PS50112"/>
    </source>
</evidence>
<dbReference type="Pfam" id="PF02518">
    <property type="entry name" value="HATPase_c"/>
    <property type="match status" value="1"/>
</dbReference>
<dbReference type="SMART" id="SM00091">
    <property type="entry name" value="PAS"/>
    <property type="match status" value="3"/>
</dbReference>
<dbReference type="InterPro" id="IPR036890">
    <property type="entry name" value="HATPase_C_sf"/>
</dbReference>
<dbReference type="PANTHER" id="PTHR43304:SF1">
    <property type="entry name" value="PAC DOMAIN-CONTAINING PROTEIN"/>
    <property type="match status" value="1"/>
</dbReference>
<dbReference type="Pfam" id="PF00989">
    <property type="entry name" value="PAS"/>
    <property type="match status" value="2"/>
</dbReference>
<dbReference type="GO" id="GO:0004673">
    <property type="term" value="F:protein histidine kinase activity"/>
    <property type="evidence" value="ECO:0007669"/>
    <property type="project" value="UniProtKB-EC"/>
</dbReference>
<reference evidence="12 13" key="1">
    <citation type="submission" date="2023-10" db="EMBL/GenBank/DDBJ databases">
        <title>The complete genome sequence of Methanoculleus receptaculi DSM 18860.</title>
        <authorList>
            <person name="Lai S.-J."/>
            <person name="You Y.-T."/>
            <person name="Chen S.-C."/>
        </authorList>
    </citation>
    <scope>NUCLEOTIDE SEQUENCE [LARGE SCALE GENOMIC DNA]</scope>
    <source>
        <strain evidence="12 13">DSM 18860</strain>
    </source>
</reference>
<dbReference type="SUPFAM" id="SSF55781">
    <property type="entry name" value="GAF domain-like"/>
    <property type="match status" value="1"/>
</dbReference>
<dbReference type="SMART" id="SM00387">
    <property type="entry name" value="HATPase_c"/>
    <property type="match status" value="1"/>
</dbReference>
<dbReference type="InterPro" id="IPR001610">
    <property type="entry name" value="PAC"/>
</dbReference>
<dbReference type="Pfam" id="PF01590">
    <property type="entry name" value="GAF"/>
    <property type="match status" value="1"/>
</dbReference>
<keyword evidence="7" id="KW-0175">Coiled coil</keyword>
<dbReference type="PROSITE" id="PS50110">
    <property type="entry name" value="RESPONSE_REGULATORY"/>
    <property type="match status" value="1"/>
</dbReference>
<proteinExistence type="predicted"/>
<dbReference type="InterPro" id="IPR013655">
    <property type="entry name" value="PAS_fold_3"/>
</dbReference>
<evidence type="ECO:0000313" key="12">
    <source>
        <dbReference type="EMBL" id="WOX57210.1"/>
    </source>
</evidence>
<dbReference type="EC" id="2.7.13.3" evidence="2"/>
<dbReference type="PANTHER" id="PTHR43304">
    <property type="entry name" value="PHYTOCHROME-LIKE PROTEIN CPH1"/>
    <property type="match status" value="1"/>
</dbReference>
<dbReference type="SUPFAM" id="SSF55874">
    <property type="entry name" value="ATPase domain of HSP90 chaperone/DNA topoisomerase II/histidine kinase"/>
    <property type="match status" value="1"/>
</dbReference>
<evidence type="ECO:0000256" key="6">
    <source>
        <dbReference type="PROSITE-ProRule" id="PRU00169"/>
    </source>
</evidence>
<dbReference type="KEGG" id="mrc:R6Y96_07850"/>
<feature type="coiled-coil region" evidence="7">
    <location>
        <begin position="249"/>
        <end position="280"/>
    </location>
</feature>
<feature type="domain" description="PAC" evidence="11">
    <location>
        <begin position="668"/>
        <end position="720"/>
    </location>
</feature>
<comment type="catalytic activity">
    <reaction evidence="1">
        <text>ATP + protein L-histidine = ADP + protein N-phospho-L-histidine.</text>
        <dbReference type="EC" id="2.7.13.3"/>
    </reaction>
</comment>
<dbReference type="GO" id="GO:0000160">
    <property type="term" value="P:phosphorelay signal transduction system"/>
    <property type="evidence" value="ECO:0007669"/>
    <property type="project" value="InterPro"/>
</dbReference>
<dbReference type="CDD" id="cd00130">
    <property type="entry name" value="PAS"/>
    <property type="match status" value="3"/>
</dbReference>
<dbReference type="InterPro" id="IPR011006">
    <property type="entry name" value="CheY-like_superfamily"/>
</dbReference>
<dbReference type="InterPro" id="IPR004358">
    <property type="entry name" value="Sig_transdc_His_kin-like_C"/>
</dbReference>
<evidence type="ECO:0000256" key="3">
    <source>
        <dbReference type="ARBA" id="ARBA00022553"/>
    </source>
</evidence>
<dbReference type="Gene3D" id="3.40.50.2300">
    <property type="match status" value="1"/>
</dbReference>
<dbReference type="EMBL" id="CP137642">
    <property type="protein sequence ID" value="WOX57210.1"/>
    <property type="molecule type" value="Genomic_DNA"/>
</dbReference>
<dbReference type="InterPro" id="IPR052162">
    <property type="entry name" value="Sensor_kinase/Photoreceptor"/>
</dbReference>
<dbReference type="Proteomes" id="UP001305652">
    <property type="component" value="Chromosome"/>
</dbReference>
<dbReference type="SUPFAM" id="SSF52172">
    <property type="entry name" value="CheY-like"/>
    <property type="match status" value="1"/>
</dbReference>
<dbReference type="SUPFAM" id="SSF55785">
    <property type="entry name" value="PYP-like sensor domain (PAS domain)"/>
    <property type="match status" value="3"/>
</dbReference>
<dbReference type="SMART" id="SM00448">
    <property type="entry name" value="REC"/>
    <property type="match status" value="1"/>
</dbReference>
<dbReference type="NCBIfam" id="TIGR00229">
    <property type="entry name" value="sensory_box"/>
    <property type="match status" value="3"/>
</dbReference>
<evidence type="ECO:0000256" key="2">
    <source>
        <dbReference type="ARBA" id="ARBA00012438"/>
    </source>
</evidence>
<dbReference type="GO" id="GO:0006355">
    <property type="term" value="P:regulation of DNA-templated transcription"/>
    <property type="evidence" value="ECO:0007669"/>
    <property type="project" value="InterPro"/>
</dbReference>
<evidence type="ECO:0000256" key="1">
    <source>
        <dbReference type="ARBA" id="ARBA00000085"/>
    </source>
</evidence>
<evidence type="ECO:0000256" key="7">
    <source>
        <dbReference type="SAM" id="Coils"/>
    </source>
</evidence>
<keyword evidence="3 6" id="KW-0597">Phosphoprotein</keyword>
<keyword evidence="13" id="KW-1185">Reference proteome</keyword>
<dbReference type="SMART" id="SM00086">
    <property type="entry name" value="PAC"/>
    <property type="match status" value="3"/>
</dbReference>
<dbReference type="PRINTS" id="PR00344">
    <property type="entry name" value="BCTRLSENSOR"/>
</dbReference>
<dbReference type="InterPro" id="IPR001789">
    <property type="entry name" value="Sig_transdc_resp-reg_receiver"/>
</dbReference>
<dbReference type="Gene3D" id="3.30.450.40">
    <property type="match status" value="1"/>
</dbReference>
<feature type="domain" description="Response regulatory" evidence="9">
    <location>
        <begin position="3"/>
        <end position="118"/>
    </location>
</feature>
<dbReference type="SMART" id="SM00065">
    <property type="entry name" value="GAF"/>
    <property type="match status" value="1"/>
</dbReference>
<gene>
    <name evidence="12" type="ORF">R6Y96_07850</name>
</gene>
<feature type="domain" description="PAC" evidence="11">
    <location>
        <begin position="362"/>
        <end position="415"/>
    </location>
</feature>
<dbReference type="Gene3D" id="3.30.450.20">
    <property type="entry name" value="PAS domain"/>
    <property type="match status" value="3"/>
</dbReference>
<protein>
    <recommendedName>
        <fullName evidence="2">histidine kinase</fullName>
        <ecNumber evidence="2">2.7.13.3</ecNumber>
    </recommendedName>
</protein>
<evidence type="ECO:0000259" key="9">
    <source>
        <dbReference type="PROSITE" id="PS50110"/>
    </source>
</evidence>
<feature type="modified residue" description="4-aspartylphosphate" evidence="6">
    <location>
        <position position="53"/>
    </location>
</feature>
<feature type="domain" description="Histidine kinase" evidence="8">
    <location>
        <begin position="731"/>
        <end position="927"/>
    </location>
</feature>
<dbReference type="AlphaFoldDB" id="A0AAX4FTW7"/>
<dbReference type="InterPro" id="IPR000014">
    <property type="entry name" value="PAS"/>
</dbReference>
<organism evidence="12 13">
    <name type="scientific">Methanoculleus receptaculi</name>
    <dbReference type="NCBI Taxonomy" id="394967"/>
    <lineage>
        <taxon>Archaea</taxon>
        <taxon>Methanobacteriati</taxon>
        <taxon>Methanobacteriota</taxon>
        <taxon>Stenosarchaea group</taxon>
        <taxon>Methanomicrobia</taxon>
        <taxon>Methanomicrobiales</taxon>
        <taxon>Methanomicrobiaceae</taxon>
        <taxon>Methanoculleus</taxon>
    </lineage>
</organism>
<evidence type="ECO:0000259" key="11">
    <source>
        <dbReference type="PROSITE" id="PS50113"/>
    </source>
</evidence>
<evidence type="ECO:0000256" key="4">
    <source>
        <dbReference type="ARBA" id="ARBA00022679"/>
    </source>
</evidence>
<evidence type="ECO:0000259" key="8">
    <source>
        <dbReference type="PROSITE" id="PS50109"/>
    </source>
</evidence>
<dbReference type="InterPro" id="IPR035965">
    <property type="entry name" value="PAS-like_dom_sf"/>
</dbReference>